<proteinExistence type="predicted"/>
<dbReference type="KEGG" id="sdl:Sdel_1853"/>
<gene>
    <name evidence="1" type="ordered locus">Sdel_1853</name>
</gene>
<keyword evidence="2" id="KW-1185">Reference proteome</keyword>
<dbReference type="InterPro" id="IPR005358">
    <property type="entry name" value="Puta_zinc/iron-chelating_dom"/>
</dbReference>
<sequence>MRSIGSYVNIKSENFYFNGCSSCEGACCNGAKGFVASPLILEDFAQVYTHFPILFGIDNERLMAYVLLNDGKGHCRYYENNQCSIYEHRTPACKLYPITPYFEHILVDTDCPAISTHTGKSVCYNGVLQSDFYTKRLENFAQKREESLAFYGELYKPEHFQFVGDVSGLKLFIYGKQSDSPYIEMHLESLKYFWDYFGIKPIREIRAVS</sequence>
<organism evidence="1 2">
    <name type="scientific">Sulfurospirillum deleyianum (strain ATCC 51133 / DSM 6946 / 5175)</name>
    <dbReference type="NCBI Taxonomy" id="525898"/>
    <lineage>
        <taxon>Bacteria</taxon>
        <taxon>Pseudomonadati</taxon>
        <taxon>Campylobacterota</taxon>
        <taxon>Epsilonproteobacteria</taxon>
        <taxon>Campylobacterales</taxon>
        <taxon>Sulfurospirillaceae</taxon>
        <taxon>Sulfurospirillum</taxon>
    </lineage>
</organism>
<dbReference type="RefSeq" id="WP_012857616.1">
    <property type="nucleotide sequence ID" value="NC_013512.1"/>
</dbReference>
<dbReference type="EMBL" id="CP001816">
    <property type="protein sequence ID" value="ACZ12868.1"/>
    <property type="molecule type" value="Genomic_DNA"/>
</dbReference>
<dbReference type="STRING" id="525898.Sdel_1853"/>
<dbReference type="HOGENOM" id="CLU_1473706_0_0_7"/>
<protein>
    <recommendedName>
        <fullName evidence="3">Flagellin N-methylase</fullName>
    </recommendedName>
</protein>
<evidence type="ECO:0000313" key="2">
    <source>
        <dbReference type="Proteomes" id="UP000002222"/>
    </source>
</evidence>
<dbReference type="OrthoDB" id="9810361at2"/>
<accession>D1B448</accession>
<reference evidence="2" key="1">
    <citation type="submission" date="2009-11" db="EMBL/GenBank/DDBJ databases">
        <title>The complete genome of Sulfurospirillum deleyianum DSM 6946.</title>
        <authorList>
            <consortium name="US DOE Joint Genome Institute (JGI-PGF)"/>
            <person name="Lucas S."/>
            <person name="Copeland A."/>
            <person name="Lapidus A."/>
            <person name="Glavina del Rio T."/>
            <person name="Dalin E."/>
            <person name="Tice H."/>
            <person name="Bruce D."/>
            <person name="Goodwin L."/>
            <person name="Pitluck S."/>
            <person name="Kyrpides N."/>
            <person name="Mavromatis K."/>
            <person name="Ivanova N."/>
            <person name="Ovchinnikova G."/>
            <person name="Munk A.C."/>
            <person name="Lu M."/>
            <person name="Brettin T."/>
            <person name="Detter J.C."/>
            <person name="Han C."/>
            <person name="Tapia R."/>
            <person name="Larimer F."/>
            <person name="Land M."/>
            <person name="Hauser L."/>
            <person name="Markowitz V."/>
            <person name="Cheng J.F."/>
            <person name="Hugenholtz P."/>
            <person name="Woyke T."/>
            <person name="Wu D."/>
            <person name="Aumann P."/>
            <person name="Schneider S."/>
            <person name="Lang E."/>
            <person name="Spring S."/>
            <person name="Klenk H.P."/>
            <person name="Eisen J.A."/>
        </authorList>
    </citation>
    <scope>NUCLEOTIDE SEQUENCE [LARGE SCALE GENOMIC DNA]</scope>
    <source>
        <strain evidence="2">ATCC 51133 / DSM 6946 / 5175</strain>
    </source>
</reference>
<dbReference type="Proteomes" id="UP000002222">
    <property type="component" value="Chromosome"/>
</dbReference>
<dbReference type="Pfam" id="PF03692">
    <property type="entry name" value="CxxCxxCC"/>
    <property type="match status" value="1"/>
</dbReference>
<evidence type="ECO:0008006" key="3">
    <source>
        <dbReference type="Google" id="ProtNLM"/>
    </source>
</evidence>
<reference evidence="1 2" key="2">
    <citation type="journal article" date="2010" name="Stand. Genomic Sci.">
        <title>Complete genome sequence of Sulfurospirillum deleyianum type strain (5175).</title>
        <authorList>
            <person name="Sikorski J."/>
            <person name="Lapidus A."/>
            <person name="Copeland A."/>
            <person name="Glavina Del Rio T."/>
            <person name="Nolan M."/>
            <person name="Lucas S."/>
            <person name="Chen F."/>
            <person name="Tice H."/>
            <person name="Cheng J.F."/>
            <person name="Saunders E."/>
            <person name="Bruce D."/>
            <person name="Goodwin L."/>
            <person name="Pitluck S."/>
            <person name="Ovchinnikova G."/>
            <person name="Pati A."/>
            <person name="Ivanova N."/>
            <person name="Mavromatis K."/>
            <person name="Chen A."/>
            <person name="Palaniappan K."/>
            <person name="Chain P."/>
            <person name="Land M."/>
            <person name="Hauser L."/>
            <person name="Chang Y.J."/>
            <person name="Jeffries C.D."/>
            <person name="Brettin T."/>
            <person name="Detter J.C."/>
            <person name="Han C."/>
            <person name="Rohde M."/>
            <person name="Lang E."/>
            <person name="Spring S."/>
            <person name="Goker M."/>
            <person name="Bristow J."/>
            <person name="Eisen J.A."/>
            <person name="Markowitz V."/>
            <person name="Hugenholtz P."/>
            <person name="Kyrpides N.C."/>
            <person name="Klenk H.P."/>
        </authorList>
    </citation>
    <scope>NUCLEOTIDE SEQUENCE [LARGE SCALE GENOMIC DNA]</scope>
    <source>
        <strain evidence="2">ATCC 51133 / DSM 6946 / 5175</strain>
    </source>
</reference>
<evidence type="ECO:0000313" key="1">
    <source>
        <dbReference type="EMBL" id="ACZ12868.1"/>
    </source>
</evidence>
<dbReference type="eggNOG" id="COG0727">
    <property type="taxonomic scope" value="Bacteria"/>
</dbReference>
<dbReference type="AlphaFoldDB" id="D1B448"/>
<name>D1B448_SULD5</name>